<reference evidence="2" key="1">
    <citation type="submission" date="2024-01" db="EMBL/GenBank/DDBJ databases">
        <title>Mycovorax composti gen. nov. sp. nov., a member of the family Chitinophagaceae isolated from button mushroom compost.</title>
        <authorList>
            <person name="Thai M."/>
            <person name="Bell T.L."/>
            <person name="Kertesz M.A."/>
        </authorList>
    </citation>
    <scope>NUCLEOTIDE SEQUENCE [LARGE SCALE GENOMIC DNA]</scope>
    <source>
        <strain evidence="2">C216</strain>
    </source>
</reference>
<organism evidence="1 2">
    <name type="scientific">Mycovorax composti</name>
    <dbReference type="NCBI Taxonomy" id="2962693"/>
    <lineage>
        <taxon>Bacteria</taxon>
        <taxon>Pseudomonadati</taxon>
        <taxon>Bacteroidota</taxon>
        <taxon>Chitinophagia</taxon>
        <taxon>Chitinophagales</taxon>
        <taxon>Chitinophagaceae</taxon>
        <taxon>Mycovorax</taxon>
    </lineage>
</organism>
<gene>
    <name evidence="1" type="ORF">PIECOFPK_01764</name>
</gene>
<evidence type="ECO:0000313" key="1">
    <source>
        <dbReference type="EMBL" id="WWC84032.1"/>
    </source>
</evidence>
<dbReference type="PROSITE" id="PS51257">
    <property type="entry name" value="PROKAR_LIPOPROTEIN"/>
    <property type="match status" value="1"/>
</dbReference>
<sequence length="283" mass="31664">MRYLRNIFSVVSCLFLISCEKVITVPIKDAAPQYVINGYITDSENSCRVLIYTTVGFNDTNFETGVSGAIVTVAENDKSPVRLEEVERGLYRANLTGKSGNTYSLRVELDGKIYTAASTMPRKVNIDTLYITERPFLGKTRKFATVEFTDPPQSGNAYRFIQYVNGEPEATVFVTNDTLINGRRVKYDLLVFNDEYTLYKCDQVYVVMQSIDYSNYLFWNSLNQSALGAPQTASPANPLSNIKGGALGHFSAHTISSYNVAVFPDSTCSYPESSLRPELKVWE</sequence>
<evidence type="ECO:0008006" key="3">
    <source>
        <dbReference type="Google" id="ProtNLM"/>
    </source>
</evidence>
<name>A0ABZ2EL43_9BACT</name>
<dbReference type="Pfam" id="PF14054">
    <property type="entry name" value="DUF4249"/>
    <property type="match status" value="1"/>
</dbReference>
<dbReference type="Proteomes" id="UP001321305">
    <property type="component" value="Chromosome"/>
</dbReference>
<keyword evidence="2" id="KW-1185">Reference proteome</keyword>
<dbReference type="EMBL" id="CP144143">
    <property type="protein sequence ID" value="WWC84032.1"/>
    <property type="molecule type" value="Genomic_DNA"/>
</dbReference>
<proteinExistence type="predicted"/>
<dbReference type="InterPro" id="IPR025345">
    <property type="entry name" value="DUF4249"/>
</dbReference>
<protein>
    <recommendedName>
        <fullName evidence="3">DUF4249 domain-containing protein</fullName>
    </recommendedName>
</protein>
<evidence type="ECO:0000313" key="2">
    <source>
        <dbReference type="Proteomes" id="UP001321305"/>
    </source>
</evidence>
<accession>A0ABZ2EL43</accession>